<keyword evidence="3" id="KW-1185">Reference proteome</keyword>
<sequence length="159" mass="18545">MVSYHTLAVVALMPLSSCRIFAADNRCKFGFLAALPWWLYLACGLSALVYINSPWLMAGYDYTLGDVICSQLNRILRSIKYVLSRDGVDDFLDCEIRQLPEFIVKLITFLLLITLYPTCFWLFAIIQMHYHRKTREKYKNGLSDDENYHIIGWLRGFNK</sequence>
<keyword evidence="1" id="KW-0812">Transmembrane</keyword>
<accession>A0A2D0KEL9</accession>
<keyword evidence="1" id="KW-1133">Transmembrane helix</keyword>
<dbReference type="Proteomes" id="UP000222168">
    <property type="component" value="Unassembled WGS sequence"/>
</dbReference>
<organism evidence="2 3">
    <name type="scientific">Xenorhabdus ishibashii</name>
    <dbReference type="NCBI Taxonomy" id="1034471"/>
    <lineage>
        <taxon>Bacteria</taxon>
        <taxon>Pseudomonadati</taxon>
        <taxon>Pseudomonadota</taxon>
        <taxon>Gammaproteobacteria</taxon>
        <taxon>Enterobacterales</taxon>
        <taxon>Morganellaceae</taxon>
        <taxon>Xenorhabdus</taxon>
    </lineage>
</organism>
<feature type="transmembrane region" description="Helical" evidence="1">
    <location>
        <begin position="102"/>
        <end position="126"/>
    </location>
</feature>
<name>A0A2D0KEL9_9GAMM</name>
<comment type="caution">
    <text evidence="2">The sequence shown here is derived from an EMBL/GenBank/DDBJ whole genome shotgun (WGS) entry which is preliminary data.</text>
</comment>
<dbReference type="AlphaFoldDB" id="A0A2D0KEL9"/>
<protein>
    <submittedName>
        <fullName evidence="2">Uncharacterized protein</fullName>
    </submittedName>
</protein>
<reference evidence="2 3" key="1">
    <citation type="journal article" date="2017" name="Nat. Microbiol.">
        <title>Natural product diversity associated with the nematode symbionts Photorhabdus and Xenorhabdus.</title>
        <authorList>
            <person name="Tobias N.J."/>
            <person name="Wolff H."/>
            <person name="Djahanschiri B."/>
            <person name="Grundmann F."/>
            <person name="Kronenwerth M."/>
            <person name="Shi Y.M."/>
            <person name="Simonyi S."/>
            <person name="Grun P."/>
            <person name="Shapiro-Ilan D."/>
            <person name="Pidot S.J."/>
            <person name="Stinear T.P."/>
            <person name="Ebersberger I."/>
            <person name="Bode H.B."/>
        </authorList>
    </citation>
    <scope>NUCLEOTIDE SEQUENCE [LARGE SCALE GENOMIC DNA]</scope>
    <source>
        <strain evidence="2 3">DSM 22670</strain>
    </source>
</reference>
<proteinExistence type="predicted"/>
<evidence type="ECO:0000313" key="3">
    <source>
        <dbReference type="Proteomes" id="UP000222168"/>
    </source>
</evidence>
<gene>
    <name evidence="2" type="ORF">Xish_01035</name>
</gene>
<dbReference type="EMBL" id="NJAK01000001">
    <property type="protein sequence ID" value="PHM61884.1"/>
    <property type="molecule type" value="Genomic_DNA"/>
</dbReference>
<keyword evidence="1" id="KW-0472">Membrane</keyword>
<evidence type="ECO:0000313" key="2">
    <source>
        <dbReference type="EMBL" id="PHM61884.1"/>
    </source>
</evidence>
<feature type="transmembrane region" description="Helical" evidence="1">
    <location>
        <begin position="29"/>
        <end position="51"/>
    </location>
</feature>
<evidence type="ECO:0000256" key="1">
    <source>
        <dbReference type="SAM" id="Phobius"/>
    </source>
</evidence>